<evidence type="ECO:0000313" key="2">
    <source>
        <dbReference type="Proteomes" id="UP000887320"/>
    </source>
</evidence>
<sequence>MNMNVKMNNKAKTSRLVVAKQMSNLDKIFVVQLKYYLNNKSRVIDDANEIEISSVNGLIDYEIYKIEHEEKKIIFLYGSSPYVIDLKN</sequence>
<organism evidence="1 2">
    <name type="scientific">Acinetobacter guillouiae</name>
    <name type="common">Acinetobacter genomosp. 11</name>
    <dbReference type="NCBI Taxonomy" id="106649"/>
    <lineage>
        <taxon>Bacteria</taxon>
        <taxon>Pseudomonadati</taxon>
        <taxon>Pseudomonadota</taxon>
        <taxon>Gammaproteobacteria</taxon>
        <taxon>Moraxellales</taxon>
        <taxon>Moraxellaceae</taxon>
        <taxon>Acinetobacter</taxon>
    </lineage>
</organism>
<reference evidence="1" key="1">
    <citation type="submission" date="2021-07" db="EMBL/GenBank/DDBJ databases">
        <authorList>
            <person name="Fernandez M."/>
            <person name="Pereira P."/>
            <person name="Torres Tejerizo G.A."/>
            <person name="Gonzalez P."/>
            <person name="Agostini E."/>
        </authorList>
    </citation>
    <scope>NUCLEOTIDE SEQUENCE</scope>
    <source>
        <strain evidence="1">SFC 500-1A</strain>
    </source>
</reference>
<dbReference type="Proteomes" id="UP000887320">
    <property type="component" value="Unassembled WGS sequence"/>
</dbReference>
<protein>
    <submittedName>
        <fullName evidence="1">Uncharacterized protein</fullName>
    </submittedName>
</protein>
<accession>A0A6A1RQV2</accession>
<evidence type="ECO:0000313" key="1">
    <source>
        <dbReference type="EMBL" id="MCF0263530.1"/>
    </source>
</evidence>
<dbReference type="RefSeq" id="WP_004722246.1">
    <property type="nucleotide sequence ID" value="NZ_BBRY01000023.1"/>
</dbReference>
<name>A0A6A1RQV2_ACIGI</name>
<dbReference type="EMBL" id="JAHWXT010000001">
    <property type="protein sequence ID" value="MCF0263530.1"/>
    <property type="molecule type" value="Genomic_DNA"/>
</dbReference>
<gene>
    <name evidence="1" type="ORF">KW868_03500</name>
</gene>
<comment type="caution">
    <text evidence="1">The sequence shown here is derived from an EMBL/GenBank/DDBJ whole genome shotgun (WGS) entry which is preliminary data.</text>
</comment>
<proteinExistence type="predicted"/>
<dbReference type="AlphaFoldDB" id="A0A6A1RQV2"/>